<evidence type="ECO:0000313" key="4">
    <source>
        <dbReference type="Proteomes" id="UP001221142"/>
    </source>
</evidence>
<comment type="caution">
    <text evidence="3">The sequence shown here is derived from an EMBL/GenBank/DDBJ whole genome shotgun (WGS) entry which is preliminary data.</text>
</comment>
<organism evidence="3 4">
    <name type="scientific">Roridomyces roridus</name>
    <dbReference type="NCBI Taxonomy" id="1738132"/>
    <lineage>
        <taxon>Eukaryota</taxon>
        <taxon>Fungi</taxon>
        <taxon>Dikarya</taxon>
        <taxon>Basidiomycota</taxon>
        <taxon>Agaricomycotina</taxon>
        <taxon>Agaricomycetes</taxon>
        <taxon>Agaricomycetidae</taxon>
        <taxon>Agaricales</taxon>
        <taxon>Marasmiineae</taxon>
        <taxon>Mycenaceae</taxon>
        <taxon>Roridomyces</taxon>
    </lineage>
</organism>
<proteinExistence type="predicted"/>
<name>A0AAD7FAL1_9AGAR</name>
<dbReference type="InterPro" id="IPR036864">
    <property type="entry name" value="Zn2-C6_fun-type_DNA-bd_sf"/>
</dbReference>
<reference evidence="3" key="1">
    <citation type="submission" date="2023-03" db="EMBL/GenBank/DDBJ databases">
        <title>Massive genome expansion in bonnet fungi (Mycena s.s.) driven by repeated elements and novel gene families across ecological guilds.</title>
        <authorList>
            <consortium name="Lawrence Berkeley National Laboratory"/>
            <person name="Harder C.B."/>
            <person name="Miyauchi S."/>
            <person name="Viragh M."/>
            <person name="Kuo A."/>
            <person name="Thoen E."/>
            <person name="Andreopoulos B."/>
            <person name="Lu D."/>
            <person name="Skrede I."/>
            <person name="Drula E."/>
            <person name="Henrissat B."/>
            <person name="Morin E."/>
            <person name="Kohler A."/>
            <person name="Barry K."/>
            <person name="LaButti K."/>
            <person name="Morin E."/>
            <person name="Salamov A."/>
            <person name="Lipzen A."/>
            <person name="Mereny Z."/>
            <person name="Hegedus B."/>
            <person name="Baldrian P."/>
            <person name="Stursova M."/>
            <person name="Weitz H."/>
            <person name="Taylor A."/>
            <person name="Grigoriev I.V."/>
            <person name="Nagy L.G."/>
            <person name="Martin F."/>
            <person name="Kauserud H."/>
        </authorList>
    </citation>
    <scope>NUCLEOTIDE SEQUENCE</scope>
    <source>
        <strain evidence="3">9284</strain>
    </source>
</reference>
<dbReference type="PROSITE" id="PS00463">
    <property type="entry name" value="ZN2_CY6_FUNGAL_1"/>
    <property type="match status" value="1"/>
</dbReference>
<protein>
    <recommendedName>
        <fullName evidence="2">Zn(2)-C6 fungal-type domain-containing protein</fullName>
    </recommendedName>
</protein>
<dbReference type="GO" id="GO:0000981">
    <property type="term" value="F:DNA-binding transcription factor activity, RNA polymerase II-specific"/>
    <property type="evidence" value="ECO:0007669"/>
    <property type="project" value="InterPro"/>
</dbReference>
<feature type="domain" description="Zn(2)-C6 fungal-type" evidence="2">
    <location>
        <begin position="22"/>
        <end position="56"/>
    </location>
</feature>
<dbReference type="SMART" id="SM00066">
    <property type="entry name" value="GAL4"/>
    <property type="match status" value="1"/>
</dbReference>
<sequence>MPGLPSKPPSNMNSKRRRNILACLHCRQRKQRCITTEQPPRNACGHCTRKRLCCQYLSVAVAAEREGECEWSSSPSSPSSASQTRTPSPIQSISHSAAVLPYTGPPPAGSRPRYYDRPFPPLIDVVKPAFLSSDLTIACVDPRDLVLPNASELQWFPDFAKDDSELKVYTMIQSV</sequence>
<dbReference type="GO" id="GO:0008270">
    <property type="term" value="F:zinc ion binding"/>
    <property type="evidence" value="ECO:0007669"/>
    <property type="project" value="InterPro"/>
</dbReference>
<evidence type="ECO:0000259" key="2">
    <source>
        <dbReference type="PROSITE" id="PS50048"/>
    </source>
</evidence>
<dbReference type="PROSITE" id="PS50048">
    <property type="entry name" value="ZN2_CY6_FUNGAL_2"/>
    <property type="match status" value="1"/>
</dbReference>
<keyword evidence="4" id="KW-1185">Reference proteome</keyword>
<feature type="region of interest" description="Disordered" evidence="1">
    <location>
        <begin position="70"/>
        <end position="107"/>
    </location>
</feature>
<dbReference type="CDD" id="cd00067">
    <property type="entry name" value="GAL4"/>
    <property type="match status" value="1"/>
</dbReference>
<gene>
    <name evidence="3" type="ORF">FB45DRAFT_1118209</name>
</gene>
<dbReference type="AlphaFoldDB" id="A0AAD7FAL1"/>
<accession>A0AAD7FAL1</accession>
<dbReference type="Proteomes" id="UP001221142">
    <property type="component" value="Unassembled WGS sequence"/>
</dbReference>
<evidence type="ECO:0000313" key="3">
    <source>
        <dbReference type="EMBL" id="KAJ7612283.1"/>
    </source>
</evidence>
<dbReference type="InterPro" id="IPR001138">
    <property type="entry name" value="Zn2Cys6_DnaBD"/>
</dbReference>
<evidence type="ECO:0000256" key="1">
    <source>
        <dbReference type="SAM" id="MobiDB-lite"/>
    </source>
</evidence>
<feature type="compositionally biased region" description="Low complexity" evidence="1">
    <location>
        <begin position="72"/>
        <end position="89"/>
    </location>
</feature>
<dbReference type="EMBL" id="JARKIF010000031">
    <property type="protein sequence ID" value="KAJ7612283.1"/>
    <property type="molecule type" value="Genomic_DNA"/>
</dbReference>
<dbReference type="SUPFAM" id="SSF57701">
    <property type="entry name" value="Zn2/Cys6 DNA-binding domain"/>
    <property type="match status" value="1"/>
</dbReference>